<evidence type="ECO:0000313" key="2">
    <source>
        <dbReference type="Proteomes" id="UP000887565"/>
    </source>
</evidence>
<accession>A0A915KTN6</accession>
<protein>
    <submittedName>
        <fullName evidence="3">Uncharacterized protein</fullName>
    </submittedName>
</protein>
<name>A0A915KTN6_ROMCU</name>
<feature type="compositionally biased region" description="Basic and acidic residues" evidence="1">
    <location>
        <begin position="115"/>
        <end position="124"/>
    </location>
</feature>
<dbReference type="AlphaFoldDB" id="A0A915KTN6"/>
<dbReference type="Proteomes" id="UP000887565">
    <property type="component" value="Unplaced"/>
</dbReference>
<evidence type="ECO:0000256" key="1">
    <source>
        <dbReference type="SAM" id="MobiDB-lite"/>
    </source>
</evidence>
<feature type="compositionally biased region" description="Polar residues" evidence="1">
    <location>
        <begin position="104"/>
        <end position="114"/>
    </location>
</feature>
<dbReference type="WBParaSite" id="nRc.2.0.1.t42138-RA">
    <property type="protein sequence ID" value="nRc.2.0.1.t42138-RA"/>
    <property type="gene ID" value="nRc.2.0.1.g42138"/>
</dbReference>
<keyword evidence="2" id="KW-1185">Reference proteome</keyword>
<sequence>MQLAWNSEQQIKKELLENHPHLLVNSERDTDNSLPHDPAPLIHNPKSKTSPMSTELSFLRCFNLPSALNECSKKREAGIRLHLTKKKIRRIKPAIITVTYCSIDNSQHGDNSDQISDKKLKPNSEVKSATVGECWQQKS</sequence>
<evidence type="ECO:0000313" key="3">
    <source>
        <dbReference type="WBParaSite" id="nRc.2.0.1.t42138-RA"/>
    </source>
</evidence>
<feature type="region of interest" description="Disordered" evidence="1">
    <location>
        <begin position="104"/>
        <end position="139"/>
    </location>
</feature>
<feature type="region of interest" description="Disordered" evidence="1">
    <location>
        <begin position="26"/>
        <end position="49"/>
    </location>
</feature>
<proteinExistence type="predicted"/>
<organism evidence="2 3">
    <name type="scientific">Romanomermis culicivorax</name>
    <name type="common">Nematode worm</name>
    <dbReference type="NCBI Taxonomy" id="13658"/>
    <lineage>
        <taxon>Eukaryota</taxon>
        <taxon>Metazoa</taxon>
        <taxon>Ecdysozoa</taxon>
        <taxon>Nematoda</taxon>
        <taxon>Enoplea</taxon>
        <taxon>Dorylaimia</taxon>
        <taxon>Mermithida</taxon>
        <taxon>Mermithoidea</taxon>
        <taxon>Mermithidae</taxon>
        <taxon>Romanomermis</taxon>
    </lineage>
</organism>
<reference evidence="3" key="1">
    <citation type="submission" date="2022-11" db="UniProtKB">
        <authorList>
            <consortium name="WormBaseParasite"/>
        </authorList>
    </citation>
    <scope>IDENTIFICATION</scope>
</reference>